<gene>
    <name evidence="1" type="ORF">CVLEPA_LOCUS30502</name>
</gene>
<comment type="caution">
    <text evidence="1">The sequence shown here is derived from an EMBL/GenBank/DDBJ whole genome shotgun (WGS) entry which is preliminary data.</text>
</comment>
<dbReference type="Proteomes" id="UP001642483">
    <property type="component" value="Unassembled WGS sequence"/>
</dbReference>
<sequence length="80" mass="8930">MNLHVTVGSATSMGKFSWDNNKNVISGVQTARVEKVEITKPISHFPDITVKKRDRATKLATEKLLENEAGTRKRNLTALH</sequence>
<dbReference type="EMBL" id="CAWYQH010000163">
    <property type="protein sequence ID" value="CAK8697240.1"/>
    <property type="molecule type" value="Genomic_DNA"/>
</dbReference>
<reference evidence="1 2" key="1">
    <citation type="submission" date="2024-02" db="EMBL/GenBank/DDBJ databases">
        <authorList>
            <person name="Daric V."/>
            <person name="Darras S."/>
        </authorList>
    </citation>
    <scope>NUCLEOTIDE SEQUENCE [LARGE SCALE GENOMIC DNA]</scope>
</reference>
<accession>A0ABP0H0D0</accession>
<keyword evidence="2" id="KW-1185">Reference proteome</keyword>
<name>A0ABP0H0D0_CLALP</name>
<proteinExistence type="predicted"/>
<evidence type="ECO:0000313" key="2">
    <source>
        <dbReference type="Proteomes" id="UP001642483"/>
    </source>
</evidence>
<organism evidence="1 2">
    <name type="scientific">Clavelina lepadiformis</name>
    <name type="common">Light-bulb sea squirt</name>
    <name type="synonym">Ascidia lepadiformis</name>
    <dbReference type="NCBI Taxonomy" id="159417"/>
    <lineage>
        <taxon>Eukaryota</taxon>
        <taxon>Metazoa</taxon>
        <taxon>Chordata</taxon>
        <taxon>Tunicata</taxon>
        <taxon>Ascidiacea</taxon>
        <taxon>Aplousobranchia</taxon>
        <taxon>Clavelinidae</taxon>
        <taxon>Clavelina</taxon>
    </lineage>
</organism>
<protein>
    <submittedName>
        <fullName evidence="1">Uncharacterized protein</fullName>
    </submittedName>
</protein>
<evidence type="ECO:0000313" key="1">
    <source>
        <dbReference type="EMBL" id="CAK8697240.1"/>
    </source>
</evidence>